<sequence>MAREVRAFAVTVLILAVLAVPAGLLWSYLSPRAPYQVGGRGTMLADPTTQALIAADGWYAVITGGLGLACGAVAWAVGRKAMLPVLVGLCGGGVLAAFLTLWLGSTVTIGAVTVEAAASPGTTVVPGALRLTASGVLVCWPLLAVGLFGLLEGMHGYRESPLRHPLGAAPDSQPLQGQSPAPGDRDEGPPATR</sequence>
<evidence type="ECO:0008006" key="5">
    <source>
        <dbReference type="Google" id="ProtNLM"/>
    </source>
</evidence>
<keyword evidence="2" id="KW-0812">Transmembrane</keyword>
<evidence type="ECO:0000313" key="4">
    <source>
        <dbReference type="Proteomes" id="UP000198953"/>
    </source>
</evidence>
<dbReference type="EMBL" id="FOBF01000004">
    <property type="protein sequence ID" value="SEL26484.1"/>
    <property type="molecule type" value="Genomic_DNA"/>
</dbReference>
<feature type="region of interest" description="Disordered" evidence="1">
    <location>
        <begin position="162"/>
        <end position="193"/>
    </location>
</feature>
<keyword evidence="2" id="KW-1133">Transmembrane helix</keyword>
<evidence type="ECO:0000256" key="1">
    <source>
        <dbReference type="SAM" id="MobiDB-lite"/>
    </source>
</evidence>
<feature type="compositionally biased region" description="Basic and acidic residues" evidence="1">
    <location>
        <begin position="183"/>
        <end position="193"/>
    </location>
</feature>
<protein>
    <recommendedName>
        <fullName evidence="5">DUF2567 domain-containing protein</fullName>
    </recommendedName>
</protein>
<gene>
    <name evidence="3" type="ORF">SAMN05660976_02154</name>
</gene>
<feature type="transmembrane region" description="Helical" evidence="2">
    <location>
        <begin position="7"/>
        <end position="29"/>
    </location>
</feature>
<feature type="transmembrane region" description="Helical" evidence="2">
    <location>
        <begin position="131"/>
        <end position="151"/>
    </location>
</feature>
<keyword evidence="2" id="KW-0472">Membrane</keyword>
<evidence type="ECO:0000256" key="2">
    <source>
        <dbReference type="SAM" id="Phobius"/>
    </source>
</evidence>
<name>A0A1H7NT41_9ACTN</name>
<evidence type="ECO:0000313" key="3">
    <source>
        <dbReference type="EMBL" id="SEL26484.1"/>
    </source>
</evidence>
<feature type="transmembrane region" description="Helical" evidence="2">
    <location>
        <begin position="57"/>
        <end position="78"/>
    </location>
</feature>
<dbReference type="STRING" id="46177.SAMN05660976_02154"/>
<keyword evidence="4" id="KW-1185">Reference proteome</keyword>
<proteinExistence type="predicted"/>
<organism evidence="3 4">
    <name type="scientific">Nonomuraea pusilla</name>
    <dbReference type="NCBI Taxonomy" id="46177"/>
    <lineage>
        <taxon>Bacteria</taxon>
        <taxon>Bacillati</taxon>
        <taxon>Actinomycetota</taxon>
        <taxon>Actinomycetes</taxon>
        <taxon>Streptosporangiales</taxon>
        <taxon>Streptosporangiaceae</taxon>
        <taxon>Nonomuraea</taxon>
    </lineage>
</organism>
<dbReference type="Proteomes" id="UP000198953">
    <property type="component" value="Unassembled WGS sequence"/>
</dbReference>
<accession>A0A1H7NT41</accession>
<reference evidence="3 4" key="1">
    <citation type="submission" date="2016-10" db="EMBL/GenBank/DDBJ databases">
        <authorList>
            <person name="de Groot N.N."/>
        </authorList>
    </citation>
    <scope>NUCLEOTIDE SEQUENCE [LARGE SCALE GENOMIC DNA]</scope>
    <source>
        <strain evidence="3 4">DSM 43357</strain>
    </source>
</reference>
<feature type="transmembrane region" description="Helical" evidence="2">
    <location>
        <begin position="85"/>
        <end position="111"/>
    </location>
</feature>
<dbReference type="AlphaFoldDB" id="A0A1H7NT41"/>